<keyword evidence="6 12" id="KW-0812">Transmembrane</keyword>
<comment type="catalytic activity">
    <reaction evidence="12">
        <text>K(+)(in) + H(+)(in) = K(+)(out) + H(+)(out)</text>
        <dbReference type="Rhea" id="RHEA:28490"/>
        <dbReference type="ChEBI" id="CHEBI:15378"/>
        <dbReference type="ChEBI" id="CHEBI:29103"/>
    </reaction>
</comment>
<evidence type="ECO:0000256" key="8">
    <source>
        <dbReference type="ARBA" id="ARBA00022958"/>
    </source>
</evidence>
<keyword evidence="10 12" id="KW-0406">Ion transport</keyword>
<organism evidence="15 16">
    <name type="scientific">Ligilactobacillus faecis</name>
    <dbReference type="NCBI Taxonomy" id="762833"/>
    <lineage>
        <taxon>Bacteria</taxon>
        <taxon>Bacillati</taxon>
        <taxon>Bacillota</taxon>
        <taxon>Bacilli</taxon>
        <taxon>Lactobacillales</taxon>
        <taxon>Lactobacillaceae</taxon>
        <taxon>Ligilactobacillus</taxon>
    </lineage>
</organism>
<comment type="subcellular location">
    <subcellularLocation>
        <location evidence="12">Cell membrane</location>
        <topology evidence="12">Multi-pass membrane protein</topology>
    </subcellularLocation>
    <subcellularLocation>
        <location evidence="1">Membrane</location>
        <topology evidence="1">Multi-pass membrane protein</topology>
    </subcellularLocation>
</comment>
<evidence type="ECO:0000256" key="3">
    <source>
        <dbReference type="ARBA" id="ARBA00022448"/>
    </source>
</evidence>
<sequence length="675" mass="75964">MEKQKRNVFIGALITLGIVYGDIGTSPLYVMKALLADLKGNQNLTENYIIGCLSLVFWTLMLMTTVKYVLIALKADNHGEGGIFALYALVRHQKRWLIVPALIGGAALLADGTLTPAVTVTSAIEGLKGVTLGKHVLIGTQNDVIIVTFTILLVLFLIQRFGTSFIGQGFGPVMLLWFSFLAVVGLVNLVADPSVLRALSPHYGLALLFSPTNKVGIFLLGSVFLATTGAEALYSDMGHVGRRNIYLTWPFVCGALLLNYFGQGAYLIAHLEQIQAQKELVNPFYLVLNDHFYLFGVILATLAAIIASQALITGSFTLVQEAVGLKILPRMKVEHPGLSRSQIYIGGINWMLCVCTTIVLFYFKTSEHMEAAYGLAITLTMLMTTLLLFEYLRARLAHEFWAYLVLFGFGMIELIFLAASLSKFTHGGYVTVLITLLILAMMIFWYFGNRVREKYADRSEMIDLRDYKEMLLELSKDEKEPLFTDNLIILAKVKRNFKVKRELLYSILDKKPKRAKVYWFVTVNTTDEPYSNYYTVDMMGTRNIVNLQLFLGYKMNPSVNLYLYQIVSDLMQKDVIDEQPQKYTTSPGRIVGNFSVLAIQEILSPNTRISPWTRILIAGRVFLQNHSTTPIQWFGLETSEVHIEKVPLFLKKRSVPVIEQRVILNPKDIKRSTCE</sequence>
<evidence type="ECO:0000256" key="4">
    <source>
        <dbReference type="ARBA" id="ARBA00022475"/>
    </source>
</evidence>
<dbReference type="HAMAP" id="MF_01522">
    <property type="entry name" value="Kup"/>
    <property type="match status" value="1"/>
</dbReference>
<evidence type="ECO:0000256" key="9">
    <source>
        <dbReference type="ARBA" id="ARBA00022989"/>
    </source>
</evidence>
<feature type="domain" description="K+ potassium transporter C-terminal" evidence="14">
    <location>
        <begin position="498"/>
        <end position="642"/>
    </location>
</feature>
<comment type="function">
    <text evidence="12">Transport of potassium into the cell. Likely operates as a K(+):H(+) symporter.</text>
</comment>
<evidence type="ECO:0000313" key="15">
    <source>
        <dbReference type="EMBL" id="MEY8662101.1"/>
    </source>
</evidence>
<dbReference type="PANTHER" id="PTHR30540">
    <property type="entry name" value="OSMOTIC STRESS POTASSIUM TRANSPORTER"/>
    <property type="match status" value="1"/>
</dbReference>
<feature type="transmembrane region" description="Helical" evidence="12">
    <location>
        <begin position="48"/>
        <end position="70"/>
    </location>
</feature>
<dbReference type="PANTHER" id="PTHR30540:SF79">
    <property type="entry name" value="LOW AFFINITY POTASSIUM TRANSPORT SYSTEM PROTEIN KUP"/>
    <property type="match status" value="1"/>
</dbReference>
<evidence type="ECO:0000256" key="11">
    <source>
        <dbReference type="ARBA" id="ARBA00023136"/>
    </source>
</evidence>
<feature type="transmembrane region" description="Helical" evidence="12">
    <location>
        <begin position="427"/>
        <end position="448"/>
    </location>
</feature>
<reference evidence="15 16" key="1">
    <citation type="submission" date="2024-03" db="EMBL/GenBank/DDBJ databases">
        <title>Mouse gut bacterial collection (mGBC) of GemPharmatech.</title>
        <authorList>
            <person name="He Y."/>
            <person name="Dong L."/>
            <person name="Wu D."/>
            <person name="Gao X."/>
            <person name="Lin Z."/>
        </authorList>
    </citation>
    <scope>NUCLEOTIDE SEQUENCE [LARGE SCALE GENOMIC DNA]</scope>
    <source>
        <strain evidence="15 16">15-30</strain>
    </source>
</reference>
<dbReference type="InterPro" id="IPR053952">
    <property type="entry name" value="K_trans_C"/>
</dbReference>
<evidence type="ECO:0000256" key="2">
    <source>
        <dbReference type="ARBA" id="ARBA00007019"/>
    </source>
</evidence>
<protein>
    <recommendedName>
        <fullName evidence="12">Probable potassium transport system protein Kup</fullName>
    </recommendedName>
</protein>
<feature type="transmembrane region" description="Helical" evidence="12">
    <location>
        <begin position="246"/>
        <end position="271"/>
    </location>
</feature>
<comment type="caution">
    <text evidence="12">Lacks conserved residue(s) required for the propagation of feature annotation.</text>
</comment>
<name>A0ABV4DRR9_9LACO</name>
<evidence type="ECO:0000313" key="16">
    <source>
        <dbReference type="Proteomes" id="UP001565236"/>
    </source>
</evidence>
<keyword evidence="5 12" id="KW-0633">Potassium transport</keyword>
<evidence type="ECO:0000259" key="14">
    <source>
        <dbReference type="Pfam" id="PF22776"/>
    </source>
</evidence>
<evidence type="ECO:0000256" key="1">
    <source>
        <dbReference type="ARBA" id="ARBA00004141"/>
    </source>
</evidence>
<gene>
    <name evidence="12" type="primary">kup</name>
    <name evidence="15" type="ORF">AALT52_04235</name>
</gene>
<comment type="similarity">
    <text evidence="2 12">Belongs to the HAK/KUP transporter (TC 2.A.72) family.</text>
</comment>
<feature type="transmembrane region" description="Helical" evidence="12">
    <location>
        <begin position="170"/>
        <end position="191"/>
    </location>
</feature>
<feature type="transmembrane region" description="Helical" evidence="12">
    <location>
        <begin position="371"/>
        <end position="389"/>
    </location>
</feature>
<dbReference type="Pfam" id="PF22776">
    <property type="entry name" value="K_trans_C"/>
    <property type="match status" value="1"/>
</dbReference>
<keyword evidence="3 12" id="KW-0813">Transport</keyword>
<dbReference type="Proteomes" id="UP001565236">
    <property type="component" value="Unassembled WGS sequence"/>
</dbReference>
<keyword evidence="9 12" id="KW-1133">Transmembrane helix</keyword>
<feature type="transmembrane region" description="Helical" evidence="12">
    <location>
        <begin position="96"/>
        <end position="118"/>
    </location>
</feature>
<feature type="transmembrane region" description="Helical" evidence="12">
    <location>
        <begin position="401"/>
        <end position="421"/>
    </location>
</feature>
<dbReference type="InterPro" id="IPR053951">
    <property type="entry name" value="K_trans_N"/>
</dbReference>
<evidence type="ECO:0000256" key="6">
    <source>
        <dbReference type="ARBA" id="ARBA00022692"/>
    </source>
</evidence>
<evidence type="ECO:0000256" key="12">
    <source>
        <dbReference type="HAMAP-Rule" id="MF_01522"/>
    </source>
</evidence>
<keyword evidence="7 12" id="KW-0769">Symport</keyword>
<evidence type="ECO:0000256" key="10">
    <source>
        <dbReference type="ARBA" id="ARBA00023065"/>
    </source>
</evidence>
<feature type="transmembrane region" description="Helical" evidence="12">
    <location>
        <begin position="138"/>
        <end position="158"/>
    </location>
</feature>
<accession>A0ABV4DRR9</accession>
<keyword evidence="8 12" id="KW-0630">Potassium</keyword>
<feature type="transmembrane region" description="Helical" evidence="12">
    <location>
        <begin position="343"/>
        <end position="365"/>
    </location>
</feature>
<evidence type="ECO:0000256" key="5">
    <source>
        <dbReference type="ARBA" id="ARBA00022538"/>
    </source>
</evidence>
<feature type="domain" description="K+ potassium transporter integral membrane" evidence="13">
    <location>
        <begin position="12"/>
        <end position="460"/>
    </location>
</feature>
<keyword evidence="11 12" id="KW-0472">Membrane</keyword>
<evidence type="ECO:0000256" key="7">
    <source>
        <dbReference type="ARBA" id="ARBA00022847"/>
    </source>
</evidence>
<dbReference type="InterPro" id="IPR003855">
    <property type="entry name" value="K+_transporter"/>
</dbReference>
<comment type="caution">
    <text evidence="15">The sequence shown here is derived from an EMBL/GenBank/DDBJ whole genome shotgun (WGS) entry which is preliminary data.</text>
</comment>
<dbReference type="EMBL" id="JBCLUF010000011">
    <property type="protein sequence ID" value="MEY8662101.1"/>
    <property type="molecule type" value="Genomic_DNA"/>
</dbReference>
<feature type="transmembrane region" description="Helical" evidence="12">
    <location>
        <begin position="291"/>
        <end position="323"/>
    </location>
</feature>
<dbReference type="Pfam" id="PF02705">
    <property type="entry name" value="K_trans"/>
    <property type="match status" value="1"/>
</dbReference>
<proteinExistence type="inferred from homology"/>
<keyword evidence="4 12" id="KW-1003">Cell membrane</keyword>
<dbReference type="InterPro" id="IPR023051">
    <property type="entry name" value="Kup"/>
</dbReference>
<evidence type="ECO:0000259" key="13">
    <source>
        <dbReference type="Pfam" id="PF02705"/>
    </source>
</evidence>
<keyword evidence="16" id="KW-1185">Reference proteome</keyword>
<dbReference type="RefSeq" id="WP_369941439.1">
    <property type="nucleotide sequence ID" value="NZ_JBCLUF010000011.1"/>
</dbReference>